<evidence type="ECO:0000256" key="4">
    <source>
        <dbReference type="ARBA" id="ARBA00023136"/>
    </source>
</evidence>
<dbReference type="EMBL" id="JAVRQU010000013">
    <property type="protein sequence ID" value="KAK5696187.1"/>
    <property type="molecule type" value="Genomic_DNA"/>
</dbReference>
<proteinExistence type="inferred from homology"/>
<evidence type="ECO:0000259" key="7">
    <source>
        <dbReference type="Pfam" id="PF20684"/>
    </source>
</evidence>
<evidence type="ECO:0000256" key="6">
    <source>
        <dbReference type="SAM" id="Phobius"/>
    </source>
</evidence>
<accession>A0AAN7W221</accession>
<gene>
    <name evidence="8" type="ORF">LTR97_008607</name>
</gene>
<dbReference type="Proteomes" id="UP001310594">
    <property type="component" value="Unassembled WGS sequence"/>
</dbReference>
<dbReference type="PANTHER" id="PTHR33048">
    <property type="entry name" value="PTH11-LIKE INTEGRAL MEMBRANE PROTEIN (AFU_ORTHOLOGUE AFUA_5G11245)"/>
    <property type="match status" value="1"/>
</dbReference>
<keyword evidence="2 6" id="KW-0812">Transmembrane</keyword>
<keyword evidence="3 6" id="KW-1133">Transmembrane helix</keyword>
<evidence type="ECO:0000256" key="5">
    <source>
        <dbReference type="ARBA" id="ARBA00038359"/>
    </source>
</evidence>
<evidence type="ECO:0000313" key="9">
    <source>
        <dbReference type="Proteomes" id="UP001310594"/>
    </source>
</evidence>
<evidence type="ECO:0000256" key="2">
    <source>
        <dbReference type="ARBA" id="ARBA00022692"/>
    </source>
</evidence>
<evidence type="ECO:0000256" key="3">
    <source>
        <dbReference type="ARBA" id="ARBA00022989"/>
    </source>
</evidence>
<comment type="caution">
    <text evidence="8">The sequence shown here is derived from an EMBL/GenBank/DDBJ whole genome shotgun (WGS) entry which is preliminary data.</text>
</comment>
<dbReference type="InterPro" id="IPR052337">
    <property type="entry name" value="SAT4-like"/>
</dbReference>
<comment type="similarity">
    <text evidence="5">Belongs to the SAT4 family.</text>
</comment>
<dbReference type="PANTHER" id="PTHR33048:SF47">
    <property type="entry name" value="INTEGRAL MEMBRANE PROTEIN-RELATED"/>
    <property type="match status" value="1"/>
</dbReference>
<comment type="subcellular location">
    <subcellularLocation>
        <location evidence="1">Membrane</location>
        <topology evidence="1">Multi-pass membrane protein</topology>
    </subcellularLocation>
</comment>
<dbReference type="AlphaFoldDB" id="A0AAN7W221"/>
<feature type="domain" description="Rhodopsin" evidence="7">
    <location>
        <begin position="5"/>
        <end position="101"/>
    </location>
</feature>
<dbReference type="Pfam" id="PF20684">
    <property type="entry name" value="Fung_rhodopsin"/>
    <property type="match status" value="1"/>
</dbReference>
<evidence type="ECO:0000313" key="8">
    <source>
        <dbReference type="EMBL" id="KAK5696187.1"/>
    </source>
</evidence>
<dbReference type="GO" id="GO:0016020">
    <property type="term" value="C:membrane"/>
    <property type="evidence" value="ECO:0007669"/>
    <property type="project" value="UniProtKB-SubCell"/>
</dbReference>
<reference evidence="8" key="1">
    <citation type="submission" date="2023-08" db="EMBL/GenBank/DDBJ databases">
        <title>Black Yeasts Isolated from many extreme environments.</title>
        <authorList>
            <person name="Coleine C."/>
            <person name="Stajich J.E."/>
            <person name="Selbmann L."/>
        </authorList>
    </citation>
    <scope>NUCLEOTIDE SEQUENCE</scope>
    <source>
        <strain evidence="8">CCFEE 5810</strain>
    </source>
</reference>
<sequence length="169" mass="18629">MLPRFANAGFNIATDIITTALPLPMLRALHLPRHQKIALLLVFALGGVTCIISILRLPALYAISKATDVSYSNPLTALYSNLEVNIGILCCSIPPLKAFVARVWPGLFGGVRSEKPREDGGRGPQPKRRFGIASLREIEIVTMPRQELEMGLRWDGGKIRARDEITGWL</sequence>
<protein>
    <recommendedName>
        <fullName evidence="7">Rhodopsin domain-containing protein</fullName>
    </recommendedName>
</protein>
<dbReference type="InterPro" id="IPR049326">
    <property type="entry name" value="Rhodopsin_dom_fungi"/>
</dbReference>
<evidence type="ECO:0000256" key="1">
    <source>
        <dbReference type="ARBA" id="ARBA00004141"/>
    </source>
</evidence>
<organism evidence="8 9">
    <name type="scientific">Elasticomyces elasticus</name>
    <dbReference type="NCBI Taxonomy" id="574655"/>
    <lineage>
        <taxon>Eukaryota</taxon>
        <taxon>Fungi</taxon>
        <taxon>Dikarya</taxon>
        <taxon>Ascomycota</taxon>
        <taxon>Pezizomycotina</taxon>
        <taxon>Dothideomycetes</taxon>
        <taxon>Dothideomycetidae</taxon>
        <taxon>Mycosphaerellales</taxon>
        <taxon>Teratosphaeriaceae</taxon>
        <taxon>Elasticomyces</taxon>
    </lineage>
</organism>
<name>A0AAN7W221_9PEZI</name>
<feature type="transmembrane region" description="Helical" evidence="6">
    <location>
        <begin position="38"/>
        <end position="63"/>
    </location>
</feature>
<keyword evidence="4 6" id="KW-0472">Membrane</keyword>